<proteinExistence type="predicted"/>
<dbReference type="EMBL" id="LR134441">
    <property type="protein sequence ID" value="VEI00765.1"/>
    <property type="molecule type" value="Genomic_DNA"/>
</dbReference>
<evidence type="ECO:0000313" key="4">
    <source>
        <dbReference type="Proteomes" id="UP000028349"/>
    </source>
</evidence>
<dbReference type="AlphaFoldDB" id="A0A448NTG0"/>
<sequence length="128" mass="13875">MKKLFTLALALFLLSACTKENTTSDATTTAGSVKDPNEVSLVQETTKLKNSKGEIIGVTYFAQGENIAVKLEQEGKPDETLIAKKINTKGEPVFANEKMMWEGALGSGGKITDGEGNITEYREIEETK</sequence>
<dbReference type="OrthoDB" id="1263968at2"/>
<evidence type="ECO:0000313" key="5">
    <source>
        <dbReference type="Proteomes" id="UP000270036"/>
    </source>
</evidence>
<reference evidence="3 5" key="2">
    <citation type="submission" date="2018-12" db="EMBL/GenBank/DDBJ databases">
        <authorList>
            <consortium name="Pathogen Informatics"/>
        </authorList>
    </citation>
    <scope>NUCLEOTIDE SEQUENCE [LARGE SCALE GENOMIC DNA]</scope>
    <source>
        <strain evidence="3 5">NCTC13489</strain>
    </source>
</reference>
<feature type="chain" id="PRO_5019051178" description="C-type lysozyme inhibitor domain-containing protein" evidence="1">
    <location>
        <begin position="19"/>
        <end position="128"/>
    </location>
</feature>
<evidence type="ECO:0000256" key="1">
    <source>
        <dbReference type="SAM" id="SignalP"/>
    </source>
</evidence>
<dbReference type="KEGG" id="cant:NCTC13489_02317"/>
<organism evidence="3 5">
    <name type="scientific">Kaistella antarctica</name>
    <dbReference type="NCBI Taxonomy" id="266748"/>
    <lineage>
        <taxon>Bacteria</taxon>
        <taxon>Pseudomonadati</taxon>
        <taxon>Bacteroidota</taxon>
        <taxon>Flavobacteriia</taxon>
        <taxon>Flavobacteriales</taxon>
        <taxon>Weeksellaceae</taxon>
        <taxon>Chryseobacterium group</taxon>
        <taxon>Kaistella</taxon>
    </lineage>
</organism>
<evidence type="ECO:0000313" key="3">
    <source>
        <dbReference type="EMBL" id="VEI00765.1"/>
    </source>
</evidence>
<evidence type="ECO:0008006" key="6">
    <source>
        <dbReference type="Google" id="ProtNLM"/>
    </source>
</evidence>
<dbReference type="PROSITE" id="PS51257">
    <property type="entry name" value="PROKAR_LIPOPROTEIN"/>
    <property type="match status" value="1"/>
</dbReference>
<dbReference type="Proteomes" id="UP000270036">
    <property type="component" value="Chromosome"/>
</dbReference>
<dbReference type="RefSeq" id="WP_034718327.1">
    <property type="nucleotide sequence ID" value="NZ_FOIX01000001.1"/>
</dbReference>
<dbReference type="EMBL" id="JPEP01000002">
    <property type="protein sequence ID" value="KEY18172.1"/>
    <property type="molecule type" value="Genomic_DNA"/>
</dbReference>
<reference evidence="2 4" key="1">
    <citation type="submission" date="2014-07" db="EMBL/GenBank/DDBJ databases">
        <authorList>
            <person name="Pisani N.G."/>
            <person name="Newman J.D."/>
        </authorList>
    </citation>
    <scope>NUCLEOTIDE SEQUENCE [LARGE SCALE GENOMIC DNA]</scope>
    <source>
        <strain evidence="2 4">LMG 24720</strain>
    </source>
</reference>
<dbReference type="Proteomes" id="UP000028349">
    <property type="component" value="Unassembled WGS sequence"/>
</dbReference>
<protein>
    <recommendedName>
        <fullName evidence="6">C-type lysozyme inhibitor domain-containing protein</fullName>
    </recommendedName>
</protein>
<keyword evidence="4" id="KW-1185">Reference proteome</keyword>
<keyword evidence="1" id="KW-0732">Signal</keyword>
<gene>
    <name evidence="2" type="ORF">HY04_06525</name>
    <name evidence="3" type="ORF">NCTC13489_02317</name>
</gene>
<evidence type="ECO:0000313" key="2">
    <source>
        <dbReference type="EMBL" id="KEY18172.1"/>
    </source>
</evidence>
<dbReference type="STRING" id="266748.HY04_06525"/>
<feature type="signal peptide" evidence="1">
    <location>
        <begin position="1"/>
        <end position="18"/>
    </location>
</feature>
<name>A0A448NTG0_9FLAO</name>
<accession>A0A448NTG0</accession>